<dbReference type="AlphaFoldDB" id="A0A2T0W855"/>
<dbReference type="EMBL" id="PVTQ01000038">
    <property type="protein sequence ID" value="PRY82907.1"/>
    <property type="molecule type" value="Genomic_DNA"/>
</dbReference>
<evidence type="ECO:0000313" key="5">
    <source>
        <dbReference type="EMBL" id="PRY82907.1"/>
    </source>
</evidence>
<dbReference type="PANTHER" id="PTHR30036:SF7">
    <property type="entry name" value="ABC TRANSPORTER PERIPLASMIC-BINDING PROTEIN YPHF"/>
    <property type="match status" value="1"/>
</dbReference>
<feature type="chain" id="PRO_5015461351" evidence="3">
    <location>
        <begin position="27"/>
        <end position="321"/>
    </location>
</feature>
<keyword evidence="6" id="KW-1185">Reference proteome</keyword>
<dbReference type="InterPro" id="IPR025997">
    <property type="entry name" value="SBP_2_dom"/>
</dbReference>
<dbReference type="SUPFAM" id="SSF53822">
    <property type="entry name" value="Periplasmic binding protein-like I"/>
    <property type="match status" value="1"/>
</dbReference>
<keyword evidence="5" id="KW-0762">Sugar transport</keyword>
<dbReference type="InterPro" id="IPR050555">
    <property type="entry name" value="Bact_Solute-Bind_Prot2"/>
</dbReference>
<evidence type="ECO:0000313" key="6">
    <source>
        <dbReference type="Proteomes" id="UP000238392"/>
    </source>
</evidence>
<evidence type="ECO:0000256" key="1">
    <source>
        <dbReference type="ARBA" id="ARBA00004418"/>
    </source>
</evidence>
<organism evidence="5 6">
    <name type="scientific">Donghicola tyrosinivorans</name>
    <dbReference type="NCBI Taxonomy" id="1652492"/>
    <lineage>
        <taxon>Bacteria</taxon>
        <taxon>Pseudomonadati</taxon>
        <taxon>Pseudomonadota</taxon>
        <taxon>Alphaproteobacteria</taxon>
        <taxon>Rhodobacterales</taxon>
        <taxon>Roseobacteraceae</taxon>
        <taxon>Donghicola</taxon>
    </lineage>
</organism>
<keyword evidence="3" id="KW-0732">Signal</keyword>
<comment type="similarity">
    <text evidence="2">Belongs to the bacterial solute-binding protein 2 family.</text>
</comment>
<evidence type="ECO:0000256" key="3">
    <source>
        <dbReference type="SAM" id="SignalP"/>
    </source>
</evidence>
<dbReference type="PANTHER" id="PTHR30036">
    <property type="entry name" value="D-XYLOSE-BINDING PERIPLASMIC PROTEIN"/>
    <property type="match status" value="1"/>
</dbReference>
<dbReference type="OrthoDB" id="257716at2"/>
<dbReference type="RefSeq" id="WP_106269054.1">
    <property type="nucleotide sequence ID" value="NZ_PVTQ01000038.1"/>
</dbReference>
<dbReference type="GO" id="GO:0030246">
    <property type="term" value="F:carbohydrate binding"/>
    <property type="evidence" value="ECO:0007669"/>
    <property type="project" value="TreeGrafter"/>
</dbReference>
<name>A0A2T0W855_9RHOB</name>
<keyword evidence="5" id="KW-0813">Transport</keyword>
<accession>A0A2T0W855</accession>
<comment type="caution">
    <text evidence="5">The sequence shown here is derived from an EMBL/GenBank/DDBJ whole genome shotgun (WGS) entry which is preliminary data.</text>
</comment>
<evidence type="ECO:0000259" key="4">
    <source>
        <dbReference type="Pfam" id="PF13407"/>
    </source>
</evidence>
<dbReference type="GO" id="GO:0030288">
    <property type="term" value="C:outer membrane-bounded periplasmic space"/>
    <property type="evidence" value="ECO:0007669"/>
    <property type="project" value="TreeGrafter"/>
</dbReference>
<dbReference type="InterPro" id="IPR028082">
    <property type="entry name" value="Peripla_BP_I"/>
</dbReference>
<evidence type="ECO:0000256" key="2">
    <source>
        <dbReference type="ARBA" id="ARBA00007639"/>
    </source>
</evidence>
<protein>
    <submittedName>
        <fullName evidence="5">Simple sugar transport system substrate-binding protein</fullName>
    </submittedName>
</protein>
<dbReference type="Pfam" id="PF13407">
    <property type="entry name" value="Peripla_BP_4"/>
    <property type="match status" value="1"/>
</dbReference>
<proteinExistence type="inferred from homology"/>
<dbReference type="Gene3D" id="3.40.50.2300">
    <property type="match status" value="2"/>
</dbReference>
<comment type="subcellular location">
    <subcellularLocation>
        <location evidence="1">Periplasm</location>
    </subcellularLocation>
</comment>
<feature type="domain" description="Periplasmic binding protein" evidence="4">
    <location>
        <begin position="29"/>
        <end position="287"/>
    </location>
</feature>
<reference evidence="5 6" key="1">
    <citation type="submission" date="2018-03" db="EMBL/GenBank/DDBJ databases">
        <title>Genomic Encyclopedia of Archaeal and Bacterial Type Strains, Phase II (KMG-II): from individual species to whole genera.</title>
        <authorList>
            <person name="Goeker M."/>
        </authorList>
    </citation>
    <scope>NUCLEOTIDE SEQUENCE [LARGE SCALE GENOMIC DNA]</scope>
    <source>
        <strain evidence="5 6">DSM 100212</strain>
    </source>
</reference>
<sequence>MKFTKKISAALLASVALATLAAPVLAADIAVIAGSANDAFFNRIKKGVDDATLVIEANGGSVNYLTTQNYDNFGPDLVQLINTAVSQGVDGIAIPVWIAESQVPALKAAAEQGIKIMMYNSGADVKDDISGINYFGSDEFVAGEAGGKYLAEQGAKKILCHIHVPGAVNLETRCDGVVAGAEAAGAEVVRLPTPASIDSDVTGTSEALKAELLKDPSIDGIITLGAWSADAAAVAIQQSGRPVKLGNFDLSPSVLDRIKGGTQNMVIDQQPYAQSFLAATMLAAYIDFGIDLPTDPILTGPGIVDATNIDAALAGVEAGAR</sequence>
<feature type="signal peptide" evidence="3">
    <location>
        <begin position="1"/>
        <end position="26"/>
    </location>
</feature>
<gene>
    <name evidence="5" type="ORF">CLV74_1388</name>
</gene>
<dbReference type="Proteomes" id="UP000238392">
    <property type="component" value="Unassembled WGS sequence"/>
</dbReference>